<gene>
    <name evidence="2" type="ORF">NKI36_14675</name>
</gene>
<name>A0ABV1Z023_9HYPH</name>
<evidence type="ECO:0000313" key="3">
    <source>
        <dbReference type="Proteomes" id="UP001433071"/>
    </source>
</evidence>
<evidence type="ECO:0000259" key="1">
    <source>
        <dbReference type="Pfam" id="PF00561"/>
    </source>
</evidence>
<dbReference type="InterPro" id="IPR000073">
    <property type="entry name" value="AB_hydrolase_1"/>
</dbReference>
<dbReference type="PANTHER" id="PTHR43798:SF33">
    <property type="entry name" value="HYDROLASE, PUTATIVE (AFU_ORTHOLOGUE AFUA_2G14860)-RELATED"/>
    <property type="match status" value="1"/>
</dbReference>
<comment type="caution">
    <text evidence="2">The sequence shown here is derived from an EMBL/GenBank/DDBJ whole genome shotgun (WGS) entry which is preliminary data.</text>
</comment>
<dbReference type="InterPro" id="IPR050266">
    <property type="entry name" value="AB_hydrolase_sf"/>
</dbReference>
<dbReference type="RefSeq" id="WP_352558400.1">
    <property type="nucleotide sequence ID" value="NZ_JAMYQB010000010.1"/>
</dbReference>
<dbReference type="GO" id="GO:0016787">
    <property type="term" value="F:hydrolase activity"/>
    <property type="evidence" value="ECO:0007669"/>
    <property type="project" value="UniProtKB-KW"/>
</dbReference>
<dbReference type="PRINTS" id="PR00111">
    <property type="entry name" value="ABHYDROLASE"/>
</dbReference>
<feature type="domain" description="AB hydrolase-1" evidence="1">
    <location>
        <begin position="26"/>
        <end position="267"/>
    </location>
</feature>
<dbReference type="SUPFAM" id="SSF53474">
    <property type="entry name" value="alpha/beta-Hydrolases"/>
    <property type="match status" value="1"/>
</dbReference>
<dbReference type="PANTHER" id="PTHR43798">
    <property type="entry name" value="MONOACYLGLYCEROL LIPASE"/>
    <property type="match status" value="1"/>
</dbReference>
<dbReference type="Proteomes" id="UP001433071">
    <property type="component" value="Unassembled WGS sequence"/>
</dbReference>
<keyword evidence="2" id="KW-0378">Hydrolase</keyword>
<dbReference type="EMBL" id="JAMYQB010000010">
    <property type="protein sequence ID" value="MER9405285.1"/>
    <property type="molecule type" value="Genomic_DNA"/>
</dbReference>
<proteinExistence type="predicted"/>
<dbReference type="Pfam" id="PF00561">
    <property type="entry name" value="Abhydrolase_1"/>
    <property type="match status" value="1"/>
</dbReference>
<accession>A0ABV1Z023</accession>
<evidence type="ECO:0000313" key="2">
    <source>
        <dbReference type="EMBL" id="MER9405285.1"/>
    </source>
</evidence>
<reference evidence="2 3" key="1">
    <citation type="journal article" date="2024" name="Proc. Natl. Acad. Sci. U.S.A.">
        <title>The evolutionary genomics of adaptation to stress in wild rhizobium bacteria.</title>
        <authorList>
            <person name="Kehlet-Delgado H."/>
            <person name="Montoya A.P."/>
            <person name="Jensen K.T."/>
            <person name="Wendlandt C.E."/>
            <person name="Dexheimer C."/>
            <person name="Roberts M."/>
            <person name="Torres Martinez L."/>
            <person name="Friesen M.L."/>
            <person name="Griffitts J.S."/>
            <person name="Porter S.S."/>
        </authorList>
    </citation>
    <scope>NUCLEOTIDE SEQUENCE [LARGE SCALE GENOMIC DNA]</scope>
    <source>
        <strain evidence="2 3">M0641</strain>
    </source>
</reference>
<sequence length="296" mass="32997">MFDGFSLEIVDLPEASLRVRFGGSGPPLLLLHGHPRTHVTWHRVAPLLASSHTVICPDLRGFGRSSLPADTEDHIGSSKRAKAGDCIALMRHLGFSRFAIAGHDRGSYTAFRTAMDHPMAITHLVIMDGVPILEALERCDSRFARLWWHWFFYALPDKPERAIMADPDAWYGGSAKAMGVEAYADYKDAIHNPNVVHGMIEDYRAGMSVDHLHDAADRKASRRIACPTLVLWSTRDDLPSLYGNVLDVWKPWTTHLRGKGIESGHHMAEEAPEALANAIREFLETPNPETLVESHI</sequence>
<keyword evidence="3" id="KW-1185">Reference proteome</keyword>
<dbReference type="InterPro" id="IPR029058">
    <property type="entry name" value="AB_hydrolase_fold"/>
</dbReference>
<dbReference type="Gene3D" id="3.40.50.1820">
    <property type="entry name" value="alpha/beta hydrolase"/>
    <property type="match status" value="1"/>
</dbReference>
<protein>
    <submittedName>
        <fullName evidence="2">Alpha/beta hydrolase</fullName>
    </submittedName>
</protein>
<organism evidence="2 3">
    <name type="scientific">Mesorhizobium caraganae</name>
    <dbReference type="NCBI Taxonomy" id="483206"/>
    <lineage>
        <taxon>Bacteria</taxon>
        <taxon>Pseudomonadati</taxon>
        <taxon>Pseudomonadota</taxon>
        <taxon>Alphaproteobacteria</taxon>
        <taxon>Hyphomicrobiales</taxon>
        <taxon>Phyllobacteriaceae</taxon>
        <taxon>Mesorhizobium</taxon>
    </lineage>
</organism>